<name>A0A515HJX2_9ZZZZ</name>
<keyword evidence="5" id="KW-0029">Amino-acid transport</keyword>
<dbReference type="InterPro" id="IPR052156">
    <property type="entry name" value="BCAA_Transport_ATP-bd_LivF"/>
</dbReference>
<gene>
    <name evidence="7" type="primary">livF_1</name>
    <name evidence="8" type="synonym">livF_2</name>
    <name evidence="7" type="ORF">pTT25_00034</name>
    <name evidence="8" type="ORF">pTT25_00047</name>
</gene>
<dbReference type="GO" id="GO:0015807">
    <property type="term" value="P:L-amino acid transport"/>
    <property type="evidence" value="ECO:0007669"/>
    <property type="project" value="TreeGrafter"/>
</dbReference>
<feature type="domain" description="ABC transporter" evidence="6">
    <location>
        <begin position="1"/>
        <end position="203"/>
    </location>
</feature>
<protein>
    <submittedName>
        <fullName evidence="7">LIV-I protein F</fullName>
    </submittedName>
</protein>
<keyword evidence="4" id="KW-0067">ATP-binding</keyword>
<dbReference type="GO" id="GO:0016887">
    <property type="term" value="F:ATP hydrolysis activity"/>
    <property type="evidence" value="ECO:0007669"/>
    <property type="project" value="InterPro"/>
</dbReference>
<dbReference type="Pfam" id="PF00005">
    <property type="entry name" value="ABC_tran"/>
    <property type="match status" value="1"/>
</dbReference>
<evidence type="ECO:0000259" key="6">
    <source>
        <dbReference type="PROSITE" id="PS50893"/>
    </source>
</evidence>
<dbReference type="EMBL" id="MH392243">
    <property type="protein sequence ID" value="QDL89731.1"/>
    <property type="molecule type" value="Genomic_DNA"/>
</dbReference>
<dbReference type="InterPro" id="IPR003439">
    <property type="entry name" value="ABC_transporter-like_ATP-bd"/>
</dbReference>
<reference evidence="7" key="1">
    <citation type="submission" date="2018-05" db="EMBL/GenBank/DDBJ databases">
        <title>Plant species dependent abundance and diversity of IncP-1 plasmids in the rhizosphere - sequence analysis provides new insights into the role as efficient and dynamic means for rapid bacterial adaptation.</title>
        <authorList>
            <person name="Nour E."/>
            <person name="Shintani M."/>
            <person name="Elsayed T."/>
            <person name="Blau K."/>
            <person name="Jechalke S."/>
            <person name="Sproeer C."/>
            <person name="Bunk B."/>
            <person name="Overmann J."/>
            <person name="Smalla K."/>
        </authorList>
    </citation>
    <scope>NUCLEOTIDE SEQUENCE</scope>
    <source>
        <plasmid evidence="7">pTT25</plasmid>
    </source>
</reference>
<dbReference type="PANTHER" id="PTHR43820">
    <property type="entry name" value="HIGH-AFFINITY BRANCHED-CHAIN AMINO ACID TRANSPORT ATP-BINDING PROTEIN LIVF"/>
    <property type="match status" value="1"/>
</dbReference>
<sequence>MGILGHNGMGKSTFLRCLIGSLKPRGGTVRLDGQDISGFAPHKRAQLGVAYVPQGRDIFPGLTVRENLRMGAVKTGDSFSRLDSLLEDFPRLTPLLDRAGGSLSGGEQQLLALARALAGAPRLLLLDEPTEGIQPSIIDEIGQTLISLRDRLGLTIVLVEQNLEFIASVSQRVQVIRRGRLGEEIPREHLGDIALMSQYTGVHA</sequence>
<dbReference type="AlphaFoldDB" id="A0A515HJX2"/>
<dbReference type="GO" id="GO:0005524">
    <property type="term" value="F:ATP binding"/>
    <property type="evidence" value="ECO:0007669"/>
    <property type="project" value="UniProtKB-KW"/>
</dbReference>
<evidence type="ECO:0000256" key="4">
    <source>
        <dbReference type="ARBA" id="ARBA00022840"/>
    </source>
</evidence>
<proteinExistence type="inferred from homology"/>
<dbReference type="PANTHER" id="PTHR43820:SF5">
    <property type="entry name" value="HIGH-AFFINITY BRANCHED-CHAIN AMINO ACID TRANSPORT ATP-BINDING PROTEIN"/>
    <property type="match status" value="1"/>
</dbReference>
<evidence type="ECO:0000256" key="5">
    <source>
        <dbReference type="ARBA" id="ARBA00022970"/>
    </source>
</evidence>
<dbReference type="PROSITE" id="PS00211">
    <property type="entry name" value="ABC_TRANSPORTER_1"/>
    <property type="match status" value="1"/>
</dbReference>
<dbReference type="PROSITE" id="PS50893">
    <property type="entry name" value="ABC_TRANSPORTER_2"/>
    <property type="match status" value="1"/>
</dbReference>
<evidence type="ECO:0000313" key="8">
    <source>
        <dbReference type="EMBL" id="QDL89731.1"/>
    </source>
</evidence>
<dbReference type="Gene3D" id="3.40.50.300">
    <property type="entry name" value="P-loop containing nucleotide triphosphate hydrolases"/>
    <property type="match status" value="1"/>
</dbReference>
<dbReference type="GO" id="GO:0015658">
    <property type="term" value="F:branched-chain amino acid transmembrane transporter activity"/>
    <property type="evidence" value="ECO:0007669"/>
    <property type="project" value="TreeGrafter"/>
</dbReference>
<keyword evidence="2" id="KW-0813">Transport</keyword>
<accession>A0A515HJX2</accession>
<dbReference type="InterPro" id="IPR003593">
    <property type="entry name" value="AAA+_ATPase"/>
</dbReference>
<comment type="similarity">
    <text evidence="1">Belongs to the ABC transporter superfamily.</text>
</comment>
<dbReference type="SMART" id="SM00382">
    <property type="entry name" value="AAA"/>
    <property type="match status" value="1"/>
</dbReference>
<evidence type="ECO:0000313" key="7">
    <source>
        <dbReference type="EMBL" id="QDL89718.1"/>
    </source>
</evidence>
<evidence type="ECO:0000256" key="1">
    <source>
        <dbReference type="ARBA" id="ARBA00005417"/>
    </source>
</evidence>
<dbReference type="InterPro" id="IPR017871">
    <property type="entry name" value="ABC_transporter-like_CS"/>
</dbReference>
<keyword evidence="3" id="KW-0547">Nucleotide-binding</keyword>
<dbReference type="InterPro" id="IPR027417">
    <property type="entry name" value="P-loop_NTPase"/>
</dbReference>
<keyword evidence="7" id="KW-0614">Plasmid</keyword>
<evidence type="ECO:0000256" key="3">
    <source>
        <dbReference type="ARBA" id="ARBA00022741"/>
    </source>
</evidence>
<organism evidence="7">
    <name type="scientific">Sym plasmid</name>
    <dbReference type="NCBI Taxonomy" id="28430"/>
    <lineage>
        <taxon>other sequences</taxon>
        <taxon>plasmids</taxon>
    </lineage>
</organism>
<evidence type="ECO:0000256" key="2">
    <source>
        <dbReference type="ARBA" id="ARBA00022448"/>
    </source>
</evidence>
<dbReference type="EMBL" id="MH392243">
    <property type="protein sequence ID" value="QDL89718.1"/>
    <property type="molecule type" value="Genomic_DNA"/>
</dbReference>
<geneLocation type="plasmid" evidence="7">
    <name>pTT25</name>
</geneLocation>
<dbReference type="SUPFAM" id="SSF52540">
    <property type="entry name" value="P-loop containing nucleoside triphosphate hydrolases"/>
    <property type="match status" value="1"/>
</dbReference>